<organism evidence="2 3">
    <name type="scientific">Riemerella anatipestifer (strain ATCC 11845 / DSM 15868 / JCM 9532 / NCTC 11014)</name>
    <dbReference type="NCBI Taxonomy" id="693978"/>
    <lineage>
        <taxon>Bacteria</taxon>
        <taxon>Pseudomonadati</taxon>
        <taxon>Bacteroidota</taxon>
        <taxon>Flavobacteriia</taxon>
        <taxon>Flavobacteriales</taxon>
        <taxon>Weeksellaceae</taxon>
        <taxon>Riemerella</taxon>
    </lineage>
</organism>
<dbReference type="KEGG" id="ran:Riean_0225"/>
<proteinExistence type="predicted"/>
<evidence type="ECO:0000313" key="3">
    <source>
        <dbReference type="Proteomes" id="UP000010093"/>
    </source>
</evidence>
<accession>E4T8Y4</accession>
<sequence>MRLSNKVRTPYYQFIFTLANITLLIGLIFFILQNKVAKLFTIPIDIGIIAFAIFLYLIFYIRGRQIFEYDSDGETLNFQNRNIIDFLGKNAKDEFPKYKLDSYEIVDVFLFRKLYIRLKNKKGSLTVLKYDISYLNSKEIKDLKLSLNRTIKSNQENSNNRDIN</sequence>
<dbReference type="Proteomes" id="UP000010093">
    <property type="component" value="Chromosome"/>
</dbReference>
<dbReference type="HOGENOM" id="CLU_140952_0_0_10"/>
<keyword evidence="1" id="KW-0812">Transmembrane</keyword>
<dbReference type="GeneID" id="93717316"/>
<dbReference type="PATRIC" id="fig|693978.17.peg.447"/>
<keyword evidence="1" id="KW-0472">Membrane</keyword>
<evidence type="ECO:0000256" key="1">
    <source>
        <dbReference type="SAM" id="Phobius"/>
    </source>
</evidence>
<evidence type="ECO:0000313" key="2">
    <source>
        <dbReference type="EMBL" id="AFD55412.1"/>
    </source>
</evidence>
<reference evidence="2 3" key="1">
    <citation type="journal article" date="2012" name="J. Bacteriol.">
        <title>Complete genome sequence of Riemerella anatipestifer reference strain.</title>
        <authorList>
            <person name="Wang X."/>
            <person name="Zhu D."/>
            <person name="Wang M."/>
            <person name="Cheng A."/>
            <person name="Jia R."/>
            <person name="Zhou Y."/>
            <person name="Chen Z."/>
            <person name="Luo Q."/>
            <person name="Liu F."/>
            <person name="Wang Y."/>
            <person name="Chen X.Y."/>
        </authorList>
    </citation>
    <scope>NUCLEOTIDE SEQUENCE [LARGE SCALE GENOMIC DNA]</scope>
    <source>
        <strain evidence="3">DSM 15868</strain>
    </source>
</reference>
<keyword evidence="1" id="KW-1133">Transmembrane helix</keyword>
<feature type="transmembrane region" description="Helical" evidence="1">
    <location>
        <begin position="39"/>
        <end position="61"/>
    </location>
</feature>
<feature type="transmembrane region" description="Helical" evidence="1">
    <location>
        <begin position="12"/>
        <end position="33"/>
    </location>
</feature>
<name>E4T8Y4_RIEAD</name>
<dbReference type="AlphaFoldDB" id="E4T8Y4"/>
<gene>
    <name evidence="2" type="ORF">RA0C_0432</name>
</gene>
<dbReference type="RefSeq" id="WP_013446740.1">
    <property type="nucleotide sequence ID" value="NC_014738.1"/>
</dbReference>
<dbReference type="KEGG" id="rai:RA0C_0432"/>
<protein>
    <submittedName>
        <fullName evidence="2">Uncharacterized protein</fullName>
    </submittedName>
</protein>
<dbReference type="EMBL" id="CP003388">
    <property type="protein sequence ID" value="AFD55412.1"/>
    <property type="molecule type" value="Genomic_DNA"/>
</dbReference>